<dbReference type="AlphaFoldDB" id="A0A8K0NXX9"/>
<evidence type="ECO:0000313" key="1">
    <source>
        <dbReference type="EMBL" id="KAG8226116.1"/>
    </source>
</evidence>
<gene>
    <name evidence="1" type="ORF">J437_LFUL006746</name>
</gene>
<dbReference type="EMBL" id="KZ308267">
    <property type="protein sequence ID" value="KAG8226116.1"/>
    <property type="molecule type" value="Genomic_DNA"/>
</dbReference>
<dbReference type="Gene3D" id="3.40.50.300">
    <property type="entry name" value="P-loop containing nucleotide triphosphate hydrolases"/>
    <property type="match status" value="1"/>
</dbReference>
<organism evidence="1 2">
    <name type="scientific">Ladona fulva</name>
    <name type="common">Scarce chaser dragonfly</name>
    <name type="synonym">Libellula fulva</name>
    <dbReference type="NCBI Taxonomy" id="123851"/>
    <lineage>
        <taxon>Eukaryota</taxon>
        <taxon>Metazoa</taxon>
        <taxon>Ecdysozoa</taxon>
        <taxon>Arthropoda</taxon>
        <taxon>Hexapoda</taxon>
        <taxon>Insecta</taxon>
        <taxon>Pterygota</taxon>
        <taxon>Palaeoptera</taxon>
        <taxon>Odonata</taxon>
        <taxon>Epiprocta</taxon>
        <taxon>Anisoptera</taxon>
        <taxon>Libelluloidea</taxon>
        <taxon>Libellulidae</taxon>
        <taxon>Ladona</taxon>
    </lineage>
</organism>
<evidence type="ECO:0000313" key="2">
    <source>
        <dbReference type="Proteomes" id="UP000792457"/>
    </source>
</evidence>
<reference evidence="1" key="2">
    <citation type="submission" date="2017-10" db="EMBL/GenBank/DDBJ databases">
        <title>Ladona fulva Genome sequencing and assembly.</title>
        <authorList>
            <person name="Murali S."/>
            <person name="Richards S."/>
            <person name="Bandaranaike D."/>
            <person name="Bellair M."/>
            <person name="Blankenburg K."/>
            <person name="Chao H."/>
            <person name="Dinh H."/>
            <person name="Doddapaneni H."/>
            <person name="Dugan-Rocha S."/>
            <person name="Elkadiri S."/>
            <person name="Gnanaolivu R."/>
            <person name="Hernandez B."/>
            <person name="Skinner E."/>
            <person name="Javaid M."/>
            <person name="Lee S."/>
            <person name="Li M."/>
            <person name="Ming W."/>
            <person name="Munidasa M."/>
            <person name="Muniz J."/>
            <person name="Nguyen L."/>
            <person name="Hughes D."/>
            <person name="Osuji N."/>
            <person name="Pu L.-L."/>
            <person name="Puazo M."/>
            <person name="Qu C."/>
            <person name="Quiroz J."/>
            <person name="Raj R."/>
            <person name="Weissenberger G."/>
            <person name="Xin Y."/>
            <person name="Zou X."/>
            <person name="Han Y."/>
            <person name="Worley K."/>
            <person name="Muzny D."/>
            <person name="Gibbs R."/>
        </authorList>
    </citation>
    <scope>NUCLEOTIDE SEQUENCE</scope>
    <source>
        <strain evidence="1">Sampled in the wild</strain>
    </source>
</reference>
<name>A0A8K0NXX9_LADFU</name>
<comment type="caution">
    <text evidence="1">The sequence shown here is derived from an EMBL/GenBank/DDBJ whole genome shotgun (WGS) entry which is preliminary data.</text>
</comment>
<dbReference type="OrthoDB" id="6513042at2759"/>
<protein>
    <recommendedName>
        <fullName evidence="3">RNA helicase</fullName>
    </recommendedName>
</protein>
<proteinExistence type="predicted"/>
<dbReference type="Proteomes" id="UP000792457">
    <property type="component" value="Unassembled WGS sequence"/>
</dbReference>
<evidence type="ECO:0008006" key="3">
    <source>
        <dbReference type="Google" id="ProtNLM"/>
    </source>
</evidence>
<reference evidence="1" key="1">
    <citation type="submission" date="2013-04" db="EMBL/GenBank/DDBJ databases">
        <authorList>
            <person name="Qu J."/>
            <person name="Murali S.C."/>
            <person name="Bandaranaike D."/>
            <person name="Bellair M."/>
            <person name="Blankenburg K."/>
            <person name="Chao H."/>
            <person name="Dinh H."/>
            <person name="Doddapaneni H."/>
            <person name="Downs B."/>
            <person name="Dugan-Rocha S."/>
            <person name="Elkadiri S."/>
            <person name="Gnanaolivu R.D."/>
            <person name="Hernandez B."/>
            <person name="Javaid M."/>
            <person name="Jayaseelan J.C."/>
            <person name="Lee S."/>
            <person name="Li M."/>
            <person name="Ming W."/>
            <person name="Munidasa M."/>
            <person name="Muniz J."/>
            <person name="Nguyen L."/>
            <person name="Ongeri F."/>
            <person name="Osuji N."/>
            <person name="Pu L.-L."/>
            <person name="Puazo M."/>
            <person name="Qu C."/>
            <person name="Quiroz J."/>
            <person name="Raj R."/>
            <person name="Weissenberger G."/>
            <person name="Xin Y."/>
            <person name="Zou X."/>
            <person name="Han Y."/>
            <person name="Richards S."/>
            <person name="Worley K."/>
            <person name="Muzny D."/>
            <person name="Gibbs R."/>
        </authorList>
    </citation>
    <scope>NUCLEOTIDE SEQUENCE</scope>
    <source>
        <strain evidence="1">Sampled in the wild</strain>
    </source>
</reference>
<sequence>MGHLPKQHITHVFIDECGQAVEPEAVSAVAGLLGSRVASLPADSGVTVNGTDNDQGDSNCKGLLVLGGDPLQLGPVCPGGEIGLGDYSFKCYCNQQFVRKTMVYF</sequence>
<keyword evidence="2" id="KW-1185">Reference proteome</keyword>
<dbReference type="InterPro" id="IPR027417">
    <property type="entry name" value="P-loop_NTPase"/>
</dbReference>
<accession>A0A8K0NXX9</accession>